<keyword evidence="5 20" id="KW-0812">Transmembrane</keyword>
<dbReference type="GO" id="GO:0050613">
    <property type="term" value="F:Delta14-sterol reductase activity"/>
    <property type="evidence" value="ECO:0007669"/>
    <property type="project" value="UniProtKB-EC"/>
</dbReference>
<dbReference type="OrthoDB" id="10262235at2759"/>
<dbReference type="AlphaFoldDB" id="G4T8N1"/>
<evidence type="ECO:0000256" key="8">
    <source>
        <dbReference type="ARBA" id="ARBA00022989"/>
    </source>
</evidence>
<name>G4T8N1_SERID</name>
<reference evidence="21 22" key="1">
    <citation type="journal article" date="2011" name="PLoS Pathog.">
        <title>Endophytic Life Strategies Decoded by Genome and Transcriptome Analyses of the Mutualistic Root Symbiont Piriformospora indica.</title>
        <authorList>
            <person name="Zuccaro A."/>
            <person name="Lahrmann U."/>
            <person name="Guldener U."/>
            <person name="Langen G."/>
            <person name="Pfiffi S."/>
            <person name="Biedenkopf D."/>
            <person name="Wong P."/>
            <person name="Samans B."/>
            <person name="Grimm C."/>
            <person name="Basiewicz M."/>
            <person name="Murat C."/>
            <person name="Martin F."/>
            <person name="Kogel K.H."/>
        </authorList>
    </citation>
    <scope>NUCLEOTIDE SEQUENCE [LARGE SCALE GENOMIC DNA]</scope>
    <source>
        <strain evidence="21 22">DSM 11827</strain>
    </source>
</reference>
<dbReference type="GO" id="GO:0006696">
    <property type="term" value="P:ergosterol biosynthetic process"/>
    <property type="evidence" value="ECO:0007669"/>
    <property type="project" value="TreeGrafter"/>
</dbReference>
<dbReference type="STRING" id="1109443.G4T8N1"/>
<organism evidence="21 22">
    <name type="scientific">Serendipita indica (strain DSM 11827)</name>
    <name type="common">Root endophyte fungus</name>
    <name type="synonym">Piriformospora indica</name>
    <dbReference type="NCBI Taxonomy" id="1109443"/>
    <lineage>
        <taxon>Eukaryota</taxon>
        <taxon>Fungi</taxon>
        <taxon>Dikarya</taxon>
        <taxon>Basidiomycota</taxon>
        <taxon>Agaricomycotina</taxon>
        <taxon>Agaricomycetes</taxon>
        <taxon>Sebacinales</taxon>
        <taxon>Serendipitaceae</taxon>
        <taxon>Serendipita</taxon>
    </lineage>
</organism>
<comment type="caution">
    <text evidence="21">The sequence shown here is derived from an EMBL/GenBank/DDBJ whole genome shotgun (WGS) entry which is preliminary data.</text>
</comment>
<evidence type="ECO:0000256" key="19">
    <source>
        <dbReference type="ARBA" id="ARBA00083315"/>
    </source>
</evidence>
<dbReference type="Gene3D" id="1.20.120.1630">
    <property type="match status" value="1"/>
</dbReference>
<evidence type="ECO:0000256" key="14">
    <source>
        <dbReference type="ARBA" id="ARBA00023221"/>
    </source>
</evidence>
<accession>G4T8N1</accession>
<proteinExistence type="inferred from homology"/>
<evidence type="ECO:0000256" key="11">
    <source>
        <dbReference type="ARBA" id="ARBA00023098"/>
    </source>
</evidence>
<evidence type="ECO:0000256" key="5">
    <source>
        <dbReference type="ARBA" id="ARBA00022692"/>
    </source>
</evidence>
<evidence type="ECO:0000313" key="22">
    <source>
        <dbReference type="Proteomes" id="UP000007148"/>
    </source>
</evidence>
<dbReference type="Pfam" id="PF01222">
    <property type="entry name" value="ERG4_ERG24"/>
    <property type="match status" value="1"/>
</dbReference>
<keyword evidence="11" id="KW-0443">Lipid metabolism</keyword>
<comment type="similarity">
    <text evidence="2">Belongs to the ERG4/ERG24 family.</text>
</comment>
<keyword evidence="4" id="KW-0444">Lipid biosynthesis</keyword>
<evidence type="ECO:0000256" key="6">
    <source>
        <dbReference type="ARBA" id="ARBA00022857"/>
    </source>
</evidence>
<feature type="transmembrane region" description="Helical" evidence="20">
    <location>
        <begin position="87"/>
        <end position="104"/>
    </location>
</feature>
<evidence type="ECO:0000256" key="4">
    <source>
        <dbReference type="ARBA" id="ARBA00022516"/>
    </source>
</evidence>
<comment type="pathway">
    <text evidence="16">Steroid biosynthesis; zymosterol biosynthesis; zymosterol from lanosterol: step 2/6.</text>
</comment>
<evidence type="ECO:0000256" key="18">
    <source>
        <dbReference type="ARBA" id="ARBA00077841"/>
    </source>
</evidence>
<evidence type="ECO:0000256" key="2">
    <source>
        <dbReference type="ARBA" id="ARBA00005402"/>
    </source>
</evidence>
<comment type="catalytic activity">
    <reaction evidence="15">
        <text>4,4-dimethyl-5alpha-cholesta-8,24-dien-3beta-ol + NADP(+) = 4,4-dimethyl-5alpha-cholesta-8,14,24-trien-3beta-ol + NADPH + H(+)</text>
        <dbReference type="Rhea" id="RHEA:18561"/>
        <dbReference type="ChEBI" id="CHEBI:15378"/>
        <dbReference type="ChEBI" id="CHEBI:17813"/>
        <dbReference type="ChEBI" id="CHEBI:18364"/>
        <dbReference type="ChEBI" id="CHEBI:57783"/>
        <dbReference type="ChEBI" id="CHEBI:58349"/>
        <dbReference type="EC" id="1.3.1.70"/>
    </reaction>
    <physiologicalReaction direction="right-to-left" evidence="15">
        <dbReference type="Rhea" id="RHEA:18563"/>
    </physiologicalReaction>
</comment>
<feature type="transmembrane region" description="Helical" evidence="20">
    <location>
        <begin position="248"/>
        <end position="265"/>
    </location>
</feature>
<dbReference type="HOGENOM" id="CLU_015631_0_3_1"/>
<dbReference type="PANTHER" id="PTHR21257">
    <property type="entry name" value="DELTA(14)-STEROL REDUCTASE"/>
    <property type="match status" value="1"/>
</dbReference>
<dbReference type="FunCoup" id="G4T8N1">
    <property type="interactions" value="149"/>
</dbReference>
<evidence type="ECO:0000256" key="7">
    <source>
        <dbReference type="ARBA" id="ARBA00022955"/>
    </source>
</evidence>
<gene>
    <name evidence="21" type="ORF">PIIN_01502</name>
</gene>
<dbReference type="PANTHER" id="PTHR21257:SF52">
    <property type="entry name" value="DELTA(14)-STEROL REDUCTASE TM7SF2"/>
    <property type="match status" value="1"/>
</dbReference>
<dbReference type="FunFam" id="1.20.120.1630:FF:000009">
    <property type="entry name" value="C-14 sterol reductase"/>
    <property type="match status" value="1"/>
</dbReference>
<dbReference type="InterPro" id="IPR018083">
    <property type="entry name" value="Sterol_reductase_CS"/>
</dbReference>
<feature type="transmembrane region" description="Helical" evidence="20">
    <location>
        <begin position="311"/>
        <end position="330"/>
    </location>
</feature>
<dbReference type="PROSITE" id="PS01018">
    <property type="entry name" value="STEROL_REDUCT_2"/>
    <property type="match status" value="1"/>
</dbReference>
<dbReference type="EC" id="1.3.1.70" evidence="3"/>
<keyword evidence="22" id="KW-1185">Reference proteome</keyword>
<dbReference type="GO" id="GO:0005789">
    <property type="term" value="C:endoplasmic reticulum membrane"/>
    <property type="evidence" value="ECO:0007669"/>
    <property type="project" value="TreeGrafter"/>
</dbReference>
<sequence length="441" mass="50340">MTGVEVSKRSNGHAHVFNPRTTSYEFLGPPGTFLISTLVPFFTYVFAYGCSESAGGCPRSFYELPTSFMQTVTDVDWWKAQWDPHGFAAYFAWYAFTVVAWAVLPGEWVEGLPLRTGQKLKYKINAFATLLLSLGLAGGLIWTQGPASFTYIYNHWIGIVTGAFVNSIVQAFYCYASSFAQGALLSANGNSGNYIYDWFMGRELNPRIGSFDIKSFNELRPGLILWFLIDISMACEQAVRRGGHITDSMWLVICFQGLYVIDALYNETAILSTMDIISDGFGFMLSVGDLLWVPFTYCLQARYLAWHPVELGPVWTATIFVLHGLGYYIFRSANSEKNDFRNGKNPKNRTFMQTKRGTKLLTSGWWGMSRHPNYFGDLIMALAWCLPTGFETPVTYFYFIYFTILLVHRQRRDDEACHEKYGDDWKEYQKLVPWRIVPGFY</sequence>
<keyword evidence="14" id="KW-0753">Steroid metabolism</keyword>
<dbReference type="eggNOG" id="KOG1435">
    <property type="taxonomic scope" value="Eukaryota"/>
</dbReference>
<feature type="transmembrane region" description="Helical" evidence="20">
    <location>
        <begin position="378"/>
        <end position="402"/>
    </location>
</feature>
<evidence type="ECO:0000256" key="9">
    <source>
        <dbReference type="ARBA" id="ARBA00023002"/>
    </source>
</evidence>
<evidence type="ECO:0000256" key="3">
    <source>
        <dbReference type="ARBA" id="ARBA00012413"/>
    </source>
</evidence>
<evidence type="ECO:0000256" key="15">
    <source>
        <dbReference type="ARBA" id="ARBA00052254"/>
    </source>
</evidence>
<keyword evidence="13" id="KW-1207">Sterol metabolism</keyword>
<keyword evidence="6" id="KW-0521">NADP</keyword>
<keyword evidence="9" id="KW-0560">Oxidoreductase</keyword>
<evidence type="ECO:0000256" key="10">
    <source>
        <dbReference type="ARBA" id="ARBA00023011"/>
    </source>
</evidence>
<keyword evidence="7" id="KW-0752">Steroid biosynthesis</keyword>
<evidence type="ECO:0000256" key="17">
    <source>
        <dbReference type="ARBA" id="ARBA00074394"/>
    </source>
</evidence>
<evidence type="ECO:0000313" key="21">
    <source>
        <dbReference type="EMBL" id="CCA67674.1"/>
    </source>
</evidence>
<dbReference type="PROSITE" id="PS01017">
    <property type="entry name" value="STEROL_REDUCT_1"/>
    <property type="match status" value="1"/>
</dbReference>
<dbReference type="InterPro" id="IPR001171">
    <property type="entry name" value="ERG24_DHCR-like"/>
</dbReference>
<dbReference type="OMA" id="EWCELRP"/>
<comment type="subcellular location">
    <subcellularLocation>
        <location evidence="1">Membrane</location>
        <topology evidence="1">Multi-pass membrane protein</topology>
    </subcellularLocation>
</comment>
<evidence type="ECO:0000256" key="16">
    <source>
        <dbReference type="ARBA" id="ARBA00060638"/>
    </source>
</evidence>
<evidence type="ECO:0000256" key="12">
    <source>
        <dbReference type="ARBA" id="ARBA00023136"/>
    </source>
</evidence>
<feature type="transmembrane region" description="Helical" evidence="20">
    <location>
        <begin position="280"/>
        <end position="299"/>
    </location>
</feature>
<keyword evidence="12 20" id="KW-0472">Membrane</keyword>
<feature type="transmembrane region" description="Helical" evidence="20">
    <location>
        <begin position="124"/>
        <end position="143"/>
    </location>
</feature>
<dbReference type="EMBL" id="CAFZ01000017">
    <property type="protein sequence ID" value="CCA67674.1"/>
    <property type="molecule type" value="Genomic_DNA"/>
</dbReference>
<keyword evidence="10" id="KW-0756">Sterol biosynthesis</keyword>
<dbReference type="InParanoid" id="G4T8N1"/>
<evidence type="ECO:0000256" key="13">
    <source>
        <dbReference type="ARBA" id="ARBA00023166"/>
    </source>
</evidence>
<feature type="transmembrane region" description="Helical" evidence="20">
    <location>
        <begin position="155"/>
        <end position="176"/>
    </location>
</feature>
<evidence type="ECO:0000256" key="20">
    <source>
        <dbReference type="SAM" id="Phobius"/>
    </source>
</evidence>
<evidence type="ECO:0000256" key="1">
    <source>
        <dbReference type="ARBA" id="ARBA00004141"/>
    </source>
</evidence>
<protein>
    <recommendedName>
        <fullName evidence="17">Delta(14)-sterol reductase ERG24</fullName>
        <ecNumber evidence="3">1.3.1.70</ecNumber>
    </recommendedName>
    <alternativeName>
        <fullName evidence="19">C-14 sterol reductase ERG24</fullName>
    </alternativeName>
    <alternativeName>
        <fullName evidence="18">Sterol C14-reductase ERG24</fullName>
    </alternativeName>
</protein>
<keyword evidence="8 20" id="KW-1133">Transmembrane helix</keyword>
<dbReference type="Proteomes" id="UP000007148">
    <property type="component" value="Unassembled WGS sequence"/>
</dbReference>